<protein>
    <submittedName>
        <fullName evidence="3">S-formylglutathione hydrolase FrmB</fullName>
    </submittedName>
</protein>
<dbReference type="EMBL" id="FOGQ01000010">
    <property type="protein sequence ID" value="SES17143.1"/>
    <property type="molecule type" value="Genomic_DNA"/>
</dbReference>
<dbReference type="GO" id="GO:0016747">
    <property type="term" value="F:acyltransferase activity, transferring groups other than amino-acyl groups"/>
    <property type="evidence" value="ECO:0007669"/>
    <property type="project" value="TreeGrafter"/>
</dbReference>
<feature type="chain" id="PRO_5011766690" evidence="2">
    <location>
        <begin position="31"/>
        <end position="421"/>
    </location>
</feature>
<dbReference type="InterPro" id="IPR050583">
    <property type="entry name" value="Mycobacterial_A85_antigen"/>
</dbReference>
<dbReference type="Gene3D" id="3.40.50.1820">
    <property type="entry name" value="alpha/beta hydrolase"/>
    <property type="match status" value="1"/>
</dbReference>
<dbReference type="InterPro" id="IPR029058">
    <property type="entry name" value="AB_hydrolase_fold"/>
</dbReference>
<evidence type="ECO:0000256" key="2">
    <source>
        <dbReference type="SAM" id="SignalP"/>
    </source>
</evidence>
<feature type="region of interest" description="Disordered" evidence="1">
    <location>
        <begin position="27"/>
        <end position="57"/>
    </location>
</feature>
<organism evidence="3 4">
    <name type="scientific">Corynebacterium cystitidis DSM 20524</name>
    <dbReference type="NCBI Taxonomy" id="1121357"/>
    <lineage>
        <taxon>Bacteria</taxon>
        <taxon>Bacillati</taxon>
        <taxon>Actinomycetota</taxon>
        <taxon>Actinomycetes</taxon>
        <taxon>Mycobacteriales</taxon>
        <taxon>Corynebacteriaceae</taxon>
        <taxon>Corynebacterium</taxon>
    </lineage>
</organism>
<proteinExistence type="predicted"/>
<evidence type="ECO:0000313" key="4">
    <source>
        <dbReference type="Proteomes" id="UP000198929"/>
    </source>
</evidence>
<keyword evidence="2" id="KW-0732">Signal</keyword>
<dbReference type="STRING" id="1121357.SAMN05661109_02088"/>
<dbReference type="PANTHER" id="PTHR48098">
    <property type="entry name" value="ENTEROCHELIN ESTERASE-RELATED"/>
    <property type="match status" value="1"/>
</dbReference>
<gene>
    <name evidence="3" type="ORF">SAMN05661109_02088</name>
</gene>
<dbReference type="GO" id="GO:0016787">
    <property type="term" value="F:hydrolase activity"/>
    <property type="evidence" value="ECO:0007669"/>
    <property type="project" value="UniProtKB-KW"/>
</dbReference>
<feature type="signal peptide" evidence="2">
    <location>
        <begin position="1"/>
        <end position="30"/>
    </location>
</feature>
<keyword evidence="4" id="KW-1185">Reference proteome</keyword>
<evidence type="ECO:0000313" key="3">
    <source>
        <dbReference type="EMBL" id="SES17143.1"/>
    </source>
</evidence>
<dbReference type="Pfam" id="PF00756">
    <property type="entry name" value="Esterase"/>
    <property type="match status" value="1"/>
</dbReference>
<keyword evidence="3" id="KW-0378">Hydrolase</keyword>
<sequence>MKPIKPIKTVGIASILAATLVAGTLPVATAEPSPNNPDTSQAAEEGQSSSLSSEGGLSSEDRIRSFIAGSSQLPGSSKFSLQALLSSVGMPGSSAFKVPAGMLEPPANYPHPIDESITEVKLINREISPQSSSAERRNIERWTISSPSMGRNILVDVRPAQNLDEAAPIVVLLDGIEAPIRSGWLYGPGEEEIDETFGNENVTLVFPLDANSSWYADWVEDDPKLGRHKWETFIMEEMLPTVESAEGINFNGKRAIGGLSMGATGAIHLANTNPDKFAATFGISGCYSTSSAIGKQIITSVPESRGGSVENMLGPAGSKKWKFHDTASNPEGLRTMKVYLSTADGGIDSVPPIDEMDTQTLLVGYGLEVGVNACTRDLDKSMRAKGMNHHKVHYKGVGRHNWRNFEEELQPAWDHIRPALY</sequence>
<reference evidence="4" key="1">
    <citation type="submission" date="2016-10" db="EMBL/GenBank/DDBJ databases">
        <authorList>
            <person name="Varghese N."/>
            <person name="Submissions S."/>
        </authorList>
    </citation>
    <scope>NUCLEOTIDE SEQUENCE [LARGE SCALE GENOMIC DNA]</scope>
    <source>
        <strain evidence="4">DSM 20524</strain>
    </source>
</reference>
<dbReference type="AlphaFoldDB" id="A0A1H9V7A8"/>
<accession>A0A1H9V7A8</accession>
<dbReference type="SUPFAM" id="SSF53474">
    <property type="entry name" value="alpha/beta-Hydrolases"/>
    <property type="match status" value="1"/>
</dbReference>
<dbReference type="Proteomes" id="UP000198929">
    <property type="component" value="Unassembled WGS sequence"/>
</dbReference>
<dbReference type="InterPro" id="IPR000801">
    <property type="entry name" value="Esterase-like"/>
</dbReference>
<dbReference type="RefSeq" id="WP_092259914.1">
    <property type="nucleotide sequence ID" value="NZ_CP047199.1"/>
</dbReference>
<evidence type="ECO:0000256" key="1">
    <source>
        <dbReference type="SAM" id="MobiDB-lite"/>
    </source>
</evidence>
<dbReference type="PANTHER" id="PTHR48098:SF1">
    <property type="entry name" value="DIACYLGLYCEROL ACYLTRANSFERASE_MYCOLYLTRANSFERASE AG85A"/>
    <property type="match status" value="1"/>
</dbReference>
<name>A0A1H9V7A8_9CORY</name>
<feature type="compositionally biased region" description="Low complexity" evidence="1">
    <location>
        <begin position="40"/>
        <end position="57"/>
    </location>
</feature>